<dbReference type="Proteomes" id="UP000317940">
    <property type="component" value="Unassembled WGS sequence"/>
</dbReference>
<gene>
    <name evidence="2" type="ORF">FHX73_114198</name>
</gene>
<dbReference type="AlphaFoldDB" id="A0A561ULS8"/>
<dbReference type="EMBL" id="VIWT01000001">
    <property type="protein sequence ID" value="TWG00323.1"/>
    <property type="molecule type" value="Genomic_DNA"/>
</dbReference>
<evidence type="ECO:0000313" key="2">
    <source>
        <dbReference type="EMBL" id="TWG00323.1"/>
    </source>
</evidence>
<dbReference type="SUPFAM" id="SSF46785">
    <property type="entry name" value="Winged helix' DNA-binding domain"/>
    <property type="match status" value="1"/>
</dbReference>
<reference evidence="2 3" key="1">
    <citation type="submission" date="2019-06" db="EMBL/GenBank/DDBJ databases">
        <title>Sequencing the genomes of 1000 actinobacteria strains.</title>
        <authorList>
            <person name="Klenk H.-P."/>
        </authorList>
    </citation>
    <scope>NUCLEOTIDE SEQUENCE [LARGE SCALE GENOMIC DNA]</scope>
    <source>
        <strain evidence="2 3">DSM 44826</strain>
    </source>
</reference>
<dbReference type="RefSeq" id="WP_145906441.1">
    <property type="nucleotide sequence ID" value="NZ_BAAAMZ010000014.1"/>
</dbReference>
<proteinExistence type="predicted"/>
<dbReference type="InterPro" id="IPR011991">
    <property type="entry name" value="ArsR-like_HTH"/>
</dbReference>
<dbReference type="InterPro" id="IPR036388">
    <property type="entry name" value="WH-like_DNA-bd_sf"/>
</dbReference>
<name>A0A561ULS8_9ACTN</name>
<dbReference type="PANTHER" id="PTHR43252">
    <property type="entry name" value="TRANSCRIPTIONAL REGULATOR YQJI"/>
    <property type="match status" value="1"/>
</dbReference>
<dbReference type="Pfam" id="PF03551">
    <property type="entry name" value="PadR"/>
    <property type="match status" value="1"/>
</dbReference>
<dbReference type="CDD" id="cd00090">
    <property type="entry name" value="HTH_ARSR"/>
    <property type="match status" value="1"/>
</dbReference>
<sequence>MRTEKHFRRGPWAGRFGEGPGEFGEQRPAFGPPMGGPFGFGGPHRGRGRHGGRARRGDVRASLLALLKERPMHGYEMITEIGERTSGTWRPSPGSVYPTLQLLEEEGLIEAQETGGKRLFALTETGRAEAEQGSAEPWREAGRGVDWESVREVGQALASLDHAVRQVMATGSEDQRAKGLAVLTEARKKLYLILAEED</sequence>
<keyword evidence="3" id="KW-1185">Reference proteome</keyword>
<evidence type="ECO:0000313" key="3">
    <source>
        <dbReference type="Proteomes" id="UP000317940"/>
    </source>
</evidence>
<dbReference type="InterPro" id="IPR036390">
    <property type="entry name" value="WH_DNA-bd_sf"/>
</dbReference>
<feature type="domain" description="Transcription regulator PadR N-terminal" evidence="1">
    <location>
        <begin position="63"/>
        <end position="131"/>
    </location>
</feature>
<dbReference type="Gene3D" id="1.10.10.10">
    <property type="entry name" value="Winged helix-like DNA-binding domain superfamily/Winged helix DNA-binding domain"/>
    <property type="match status" value="1"/>
</dbReference>
<organism evidence="2 3">
    <name type="scientific">Kitasatospora viridis</name>
    <dbReference type="NCBI Taxonomy" id="281105"/>
    <lineage>
        <taxon>Bacteria</taxon>
        <taxon>Bacillati</taxon>
        <taxon>Actinomycetota</taxon>
        <taxon>Actinomycetes</taxon>
        <taxon>Kitasatosporales</taxon>
        <taxon>Streptomycetaceae</taxon>
        <taxon>Kitasatospora</taxon>
    </lineage>
</organism>
<evidence type="ECO:0000259" key="1">
    <source>
        <dbReference type="Pfam" id="PF03551"/>
    </source>
</evidence>
<dbReference type="PANTHER" id="PTHR43252:SF2">
    <property type="entry name" value="TRANSCRIPTION REGULATOR, PADR-LIKE FAMILY"/>
    <property type="match status" value="1"/>
</dbReference>
<dbReference type="InterPro" id="IPR005149">
    <property type="entry name" value="Tscrpt_reg_PadR_N"/>
</dbReference>
<comment type="caution">
    <text evidence="2">The sequence shown here is derived from an EMBL/GenBank/DDBJ whole genome shotgun (WGS) entry which is preliminary data.</text>
</comment>
<protein>
    <submittedName>
        <fullName evidence="2">PadR family transcriptional regulator</fullName>
    </submittedName>
</protein>
<dbReference type="OrthoDB" id="1683430at2"/>
<accession>A0A561ULS8</accession>